<accession>A0ABQ5VJR4</accession>
<proteinExistence type="predicted"/>
<keyword evidence="3" id="KW-1185">Reference proteome</keyword>
<gene>
    <name evidence="2" type="ORF">GCM10007927_20660</name>
</gene>
<protein>
    <recommendedName>
        <fullName evidence="4">Acetolactate synthase</fullName>
    </recommendedName>
</protein>
<dbReference type="Pfam" id="PF20107">
    <property type="entry name" value="DUF6497"/>
    <property type="match status" value="1"/>
</dbReference>
<evidence type="ECO:0000256" key="1">
    <source>
        <dbReference type="SAM" id="SignalP"/>
    </source>
</evidence>
<evidence type="ECO:0000313" key="2">
    <source>
        <dbReference type="EMBL" id="GLQ27263.1"/>
    </source>
</evidence>
<comment type="caution">
    <text evidence="2">The sequence shown here is derived from an EMBL/GenBank/DDBJ whole genome shotgun (WGS) entry which is preliminary data.</text>
</comment>
<reference evidence="2" key="2">
    <citation type="submission" date="2023-01" db="EMBL/GenBank/DDBJ databases">
        <title>Draft genome sequence of Sulfitobacter pacificus strain NBRC 109915.</title>
        <authorList>
            <person name="Sun Q."/>
            <person name="Mori K."/>
        </authorList>
    </citation>
    <scope>NUCLEOTIDE SEQUENCE</scope>
    <source>
        <strain evidence="2">NBRC 109915</strain>
    </source>
</reference>
<evidence type="ECO:0008006" key="4">
    <source>
        <dbReference type="Google" id="ProtNLM"/>
    </source>
</evidence>
<dbReference type="EMBL" id="BSNL01000001">
    <property type="protein sequence ID" value="GLQ27263.1"/>
    <property type="molecule type" value="Genomic_DNA"/>
</dbReference>
<feature type="chain" id="PRO_5047011697" description="Acetolactate synthase" evidence="1">
    <location>
        <begin position="18"/>
        <end position="126"/>
    </location>
</feature>
<sequence length="126" mass="13718">MKPLLAAFLLAASSAWATDVPSGQTVDLHEVLVDAVDSETWLRFRFIAPDIARADGGVDYDLAADDMMHLCTALALPYSEEYALAGDIIVISLADRVTEFGVPDPEATQIFEAFRPVDNTCIWEGL</sequence>
<dbReference type="RefSeq" id="WP_284373131.1">
    <property type="nucleotide sequence ID" value="NZ_BSNL01000001.1"/>
</dbReference>
<organism evidence="2 3">
    <name type="scientific">Sulfitobacter pacificus</name>
    <dbReference type="NCBI Taxonomy" id="1499314"/>
    <lineage>
        <taxon>Bacteria</taxon>
        <taxon>Pseudomonadati</taxon>
        <taxon>Pseudomonadota</taxon>
        <taxon>Alphaproteobacteria</taxon>
        <taxon>Rhodobacterales</taxon>
        <taxon>Roseobacteraceae</taxon>
        <taxon>Sulfitobacter</taxon>
    </lineage>
</organism>
<feature type="signal peptide" evidence="1">
    <location>
        <begin position="1"/>
        <end position="17"/>
    </location>
</feature>
<reference evidence="2" key="1">
    <citation type="journal article" date="2014" name="Int. J. Syst. Evol. Microbiol.">
        <title>Complete genome of a new Firmicutes species belonging to the dominant human colonic microbiota ('Ruminococcus bicirculans') reveals two chromosomes and a selective capacity to utilize plant glucans.</title>
        <authorList>
            <consortium name="NISC Comparative Sequencing Program"/>
            <person name="Wegmann U."/>
            <person name="Louis P."/>
            <person name="Goesmann A."/>
            <person name="Henrissat B."/>
            <person name="Duncan S.H."/>
            <person name="Flint H.J."/>
        </authorList>
    </citation>
    <scope>NUCLEOTIDE SEQUENCE</scope>
    <source>
        <strain evidence="2">NBRC 109915</strain>
    </source>
</reference>
<evidence type="ECO:0000313" key="3">
    <source>
        <dbReference type="Proteomes" id="UP001161388"/>
    </source>
</evidence>
<dbReference type="Proteomes" id="UP001161388">
    <property type="component" value="Unassembled WGS sequence"/>
</dbReference>
<dbReference type="InterPro" id="IPR045467">
    <property type="entry name" value="DUF6497"/>
</dbReference>
<keyword evidence="1" id="KW-0732">Signal</keyword>
<name>A0ABQ5VJR4_9RHOB</name>